<dbReference type="CDD" id="cd22089">
    <property type="entry name" value="F-box_FBXO9"/>
    <property type="match status" value="1"/>
</dbReference>
<dbReference type="GO" id="GO:0031146">
    <property type="term" value="P:SCF-dependent proteasomal ubiquitin-dependent protein catabolic process"/>
    <property type="evidence" value="ECO:0007669"/>
    <property type="project" value="TreeGrafter"/>
</dbReference>
<keyword evidence="5" id="KW-0833">Ubl conjugation pathway</keyword>
<proteinExistence type="predicted"/>
<dbReference type="Pfam" id="PF12937">
    <property type="entry name" value="F-box-like"/>
    <property type="match status" value="1"/>
</dbReference>
<organism evidence="8 9">
    <name type="scientific">Brassicogethes aeneus</name>
    <name type="common">Rape pollen beetle</name>
    <name type="synonym">Meligethes aeneus</name>
    <dbReference type="NCBI Taxonomy" id="1431903"/>
    <lineage>
        <taxon>Eukaryota</taxon>
        <taxon>Metazoa</taxon>
        <taxon>Ecdysozoa</taxon>
        <taxon>Arthropoda</taxon>
        <taxon>Hexapoda</taxon>
        <taxon>Insecta</taxon>
        <taxon>Pterygota</taxon>
        <taxon>Neoptera</taxon>
        <taxon>Endopterygota</taxon>
        <taxon>Coleoptera</taxon>
        <taxon>Polyphaga</taxon>
        <taxon>Cucujiformia</taxon>
        <taxon>Nitidulidae</taxon>
        <taxon>Meligethinae</taxon>
        <taxon>Brassicogethes</taxon>
    </lineage>
</organism>
<dbReference type="InterPro" id="IPR045464">
    <property type="entry name" value="Hrt3/FBXO9_C"/>
</dbReference>
<evidence type="ECO:0000256" key="3">
    <source>
        <dbReference type="ARBA" id="ARBA00019775"/>
    </source>
</evidence>
<reference evidence="8" key="1">
    <citation type="submission" date="2021-12" db="EMBL/GenBank/DDBJ databases">
        <authorList>
            <person name="King R."/>
        </authorList>
    </citation>
    <scope>NUCLEOTIDE SEQUENCE</scope>
</reference>
<comment type="subcellular location">
    <subcellularLocation>
        <location evidence="1">Cytoplasm</location>
    </subcellularLocation>
</comment>
<accession>A0A9P0B0J8</accession>
<gene>
    <name evidence="8" type="ORF">MELIAE_LOCUS4746</name>
</gene>
<dbReference type="AlphaFoldDB" id="A0A9P0B0J8"/>
<dbReference type="PROSITE" id="PS50181">
    <property type="entry name" value="FBOX"/>
    <property type="match status" value="1"/>
</dbReference>
<dbReference type="OrthoDB" id="2117972at2759"/>
<comment type="pathway">
    <text evidence="2">Protein modification; protein ubiquitination.</text>
</comment>
<evidence type="ECO:0000256" key="1">
    <source>
        <dbReference type="ARBA" id="ARBA00004496"/>
    </source>
</evidence>
<evidence type="ECO:0000313" key="9">
    <source>
        <dbReference type="Proteomes" id="UP001154078"/>
    </source>
</evidence>
<dbReference type="GO" id="GO:0005737">
    <property type="term" value="C:cytoplasm"/>
    <property type="evidence" value="ECO:0007669"/>
    <property type="project" value="UniProtKB-SubCell"/>
</dbReference>
<dbReference type="Proteomes" id="UP001154078">
    <property type="component" value="Chromosome 3"/>
</dbReference>
<dbReference type="EMBL" id="OV121134">
    <property type="protein sequence ID" value="CAH0552552.1"/>
    <property type="molecule type" value="Genomic_DNA"/>
</dbReference>
<dbReference type="GO" id="GO:0019005">
    <property type="term" value="C:SCF ubiquitin ligase complex"/>
    <property type="evidence" value="ECO:0007669"/>
    <property type="project" value="TreeGrafter"/>
</dbReference>
<evidence type="ECO:0000313" key="8">
    <source>
        <dbReference type="EMBL" id="CAH0552552.1"/>
    </source>
</evidence>
<dbReference type="PANTHER" id="PTHR12874">
    <property type="entry name" value="F-BOX ONLY PROTEIN 48-RELATED"/>
    <property type="match status" value="1"/>
</dbReference>
<evidence type="ECO:0000256" key="4">
    <source>
        <dbReference type="ARBA" id="ARBA00022490"/>
    </source>
</evidence>
<dbReference type="PANTHER" id="PTHR12874:SF29">
    <property type="entry name" value="F-BOX ONLY PROTEIN 9"/>
    <property type="match status" value="1"/>
</dbReference>
<name>A0A9P0B0J8_BRAAE</name>
<evidence type="ECO:0000256" key="5">
    <source>
        <dbReference type="ARBA" id="ARBA00022786"/>
    </source>
</evidence>
<keyword evidence="4" id="KW-0963">Cytoplasm</keyword>
<evidence type="ECO:0000259" key="7">
    <source>
        <dbReference type="PROSITE" id="PS50181"/>
    </source>
</evidence>
<dbReference type="Gene3D" id="1.20.1280.50">
    <property type="match status" value="1"/>
</dbReference>
<keyword evidence="9" id="KW-1185">Reference proteome</keyword>
<dbReference type="FunFam" id="1.20.1280.50:FF:000012">
    <property type="entry name" value="F-box only protein 9"/>
    <property type="match status" value="1"/>
</dbReference>
<protein>
    <recommendedName>
        <fullName evidence="3">F-box only protein 9</fullName>
    </recommendedName>
</protein>
<dbReference type="InterPro" id="IPR036047">
    <property type="entry name" value="F-box-like_dom_sf"/>
</dbReference>
<dbReference type="SUPFAM" id="SSF81383">
    <property type="entry name" value="F-box domain"/>
    <property type="match status" value="1"/>
</dbReference>
<dbReference type="Pfam" id="PF19270">
    <property type="entry name" value="FBO_C"/>
    <property type="match status" value="1"/>
</dbReference>
<keyword evidence="6" id="KW-0802">TPR repeat</keyword>
<evidence type="ECO:0000256" key="2">
    <source>
        <dbReference type="ARBA" id="ARBA00004906"/>
    </source>
</evidence>
<sequence length="459" mass="53435">MSLQVTNVKRRRLNEMSCLFCDETGNLVEKPKPQSFVNIQRAADRRKDDIKAFEKLIDEIKHQLTSHSFEVSLLAKRLAELTEIEDAVVENRVMKSLLIDKYGGNVLFSYSSDRSKSSLVFMGNIPLDEVIEHIRTINSTNYIVQVAKQLRKEILRTEVIPDGYLCDEILIEQFLKKEVVHDMKRGMLSVKRTEGKFNAVRPDLALEQSQNRSSAVTGGLIGITKNEEAMQRWLLLYPFKNSIHEAFSSYLGIQADSTSDINYHNEWTQSRINKDEKDIQNIKKYFNACNPYNDDDNCALRNIYTDALNKIYEDNFQRPPTKAEAKGLLNEFNSLETAIMTTHISSLPIEIIFLILKWLVSNDLDLKSLETFSAVCRGFYLCARDPEIWRLACLRVWGLNCDNSPGKYLSWRNMFIERARVQFNGCYISKTTYIRHGENSFQDTFYRPWYMVTYFRYLR</sequence>
<evidence type="ECO:0000256" key="6">
    <source>
        <dbReference type="ARBA" id="ARBA00022803"/>
    </source>
</evidence>
<feature type="domain" description="F-box" evidence="7">
    <location>
        <begin position="341"/>
        <end position="392"/>
    </location>
</feature>
<dbReference type="InterPro" id="IPR001810">
    <property type="entry name" value="F-box_dom"/>
</dbReference>